<proteinExistence type="predicted"/>
<gene>
    <name evidence="3" type="ORF">PHYPSEUDO_009359</name>
</gene>
<feature type="compositionally biased region" description="Basic and acidic residues" evidence="2">
    <location>
        <begin position="1508"/>
        <end position="1527"/>
    </location>
</feature>
<feature type="coiled-coil region" evidence="1">
    <location>
        <begin position="387"/>
        <end position="414"/>
    </location>
</feature>
<name>A0A8T1W947_9STRA</name>
<dbReference type="OrthoDB" id="168369at2759"/>
<feature type="compositionally biased region" description="Basic and acidic residues" evidence="2">
    <location>
        <begin position="107"/>
        <end position="124"/>
    </location>
</feature>
<organism evidence="3 4">
    <name type="scientific">Phytophthora pseudosyringae</name>
    <dbReference type="NCBI Taxonomy" id="221518"/>
    <lineage>
        <taxon>Eukaryota</taxon>
        <taxon>Sar</taxon>
        <taxon>Stramenopiles</taxon>
        <taxon>Oomycota</taxon>
        <taxon>Peronosporomycetes</taxon>
        <taxon>Peronosporales</taxon>
        <taxon>Peronosporaceae</taxon>
        <taxon>Phytophthora</taxon>
    </lineage>
</organism>
<evidence type="ECO:0000256" key="2">
    <source>
        <dbReference type="SAM" id="MobiDB-lite"/>
    </source>
</evidence>
<feature type="region of interest" description="Disordered" evidence="2">
    <location>
        <begin position="1250"/>
        <end position="1273"/>
    </location>
</feature>
<reference evidence="3" key="1">
    <citation type="submission" date="2021-02" db="EMBL/GenBank/DDBJ databases">
        <authorList>
            <person name="Palmer J.M."/>
        </authorList>
    </citation>
    <scope>NUCLEOTIDE SEQUENCE</scope>
    <source>
        <strain evidence="3">SCRP734</strain>
    </source>
</reference>
<comment type="caution">
    <text evidence="3">The sequence shown here is derived from an EMBL/GenBank/DDBJ whole genome shotgun (WGS) entry which is preliminary data.</text>
</comment>
<feature type="coiled-coil region" evidence="1">
    <location>
        <begin position="1557"/>
        <end position="1608"/>
    </location>
</feature>
<feature type="coiled-coil region" evidence="1">
    <location>
        <begin position="1399"/>
        <end position="1506"/>
    </location>
</feature>
<feature type="compositionally biased region" description="Basic and acidic residues" evidence="2">
    <location>
        <begin position="1066"/>
        <end position="1077"/>
    </location>
</feature>
<dbReference type="Proteomes" id="UP000694044">
    <property type="component" value="Unassembled WGS sequence"/>
</dbReference>
<keyword evidence="4" id="KW-1185">Reference proteome</keyword>
<keyword evidence="1" id="KW-0175">Coiled coil</keyword>
<protein>
    <submittedName>
        <fullName evidence="3">Uncharacterized protein</fullName>
    </submittedName>
</protein>
<feature type="coiled-coil region" evidence="1">
    <location>
        <begin position="624"/>
        <end position="651"/>
    </location>
</feature>
<feature type="region of interest" description="Disordered" evidence="2">
    <location>
        <begin position="1061"/>
        <end position="1089"/>
    </location>
</feature>
<evidence type="ECO:0000313" key="4">
    <source>
        <dbReference type="Proteomes" id="UP000694044"/>
    </source>
</evidence>
<feature type="compositionally biased region" description="Acidic residues" evidence="2">
    <location>
        <begin position="140"/>
        <end position="149"/>
    </location>
</feature>
<feature type="compositionally biased region" description="Polar residues" evidence="2">
    <location>
        <begin position="1078"/>
        <end position="1089"/>
    </location>
</feature>
<sequence length="1748" mass="198295">MESVNSVAVSCALEGNPRGATSTDRWTSFLQSYDSFISREVAPQHPQFARALRQLERDARLEQEQQSAQVLATLRLKDARISELQTLVSEQRDQLDVVLDELERRETKEDKEVQVGGERPKEDAAVQTLRPGRETQEGETQTEETEDESGVLKLLEKLEKELETLEGKNWRLERELQQRVLKSEESRAEHSEAMENCLDILQRGVDAMNLSCGCVDYPLAFCVGVSEEEKTVDSAAMSTCVDLEHRLEAQAVRLEHVQECLYLWRDAAVQLMKRQNEPNCAVPSTIPTISPSLIAHRGEQVGVVNCSAAFRGALAQIRQHLSRGRFNGNDQCVVKNLAQALVNGKSSAKDAAKIVQRWAGWEAKHLDEVRALRQGFAEEHAVELSRRTALLKRIDHLEQRELDLQAEVNALRKNVRVQEGKTDQDVTPLSPFMKRGKVFLGTDMHDESLEYPQLALRLATAEQSLLATYEQLAAANETIRALSSCTPAPTAPSRNGGAVNSVNQLAVELQRTSKLRLDFFQRREKQLISVGKYFQMEKSCLRMQSRLEAGQKHVAMMEATTEVCERERDELLMKVEKLETEALLANMTLKPALHSLASNPQAATTTGRSYDDSSNAFYFALTRLRLLESDNKVLRERLRHSQQQLALMKQQRPDCAQDKIVEEQTNAVKCMVEHHQNCVSEFKKLIHHQSSEEFALTKQSEGGNGTAMQTQLEWEVFLDHYEALWIAFSFLFSSLEALPQTTGVGDSLSNHNLSLEALELEIAKRDEKILLLQHWLIHQKDTESCNDPRRANAYWSTCSGEFDFGLNRDENHPGQLVFNHSREDDVQDMSVDKRVSETGRPILASTKPLESDTRGNETTIIEALDTIKTMEGPKGTTTDLEECLAKCAYLSSQNTKLTRRLRAEKETSKQCLKEQEELRTQLHARKEASSKLQHTLEECRGQASLSSNIYQSPLEDTMLPKGNGSAEHGKNTGPPRHENEHEALREQLTSREQENLTLVQSLCIIKEKCAQMEAIHQKELRVKAAEHAEGMESYMATVNETLSRIENDKRHLEEENAKLRSNLQQLEEKSARNRLEQSQRSSRGTNTESIAELFDSTAYTQENETLVARVQDLELQLSRERKLTEVVEQKKYLENQQEEQQEKKAKTDALKIKQEYEGLREWRTKLQQEFADYQGMQRTCQQESDRRIEFLSACIEEFVRRTDATVPAAGKPVSTKELYDAVMALAREPPRSADREFAVSLQHLKQGNKHLSASWGQKQSTPKQPVTTTSREDSWSNMLLDESNEKGDLDVSEEMWWKLRASKMEGYVRSAMLQNDTFEDTIRQLELGMNNVKDELSLRLAREAQLVSKLATLKSELAAAKEHAATIVDKYQAASAELEKRQGEATSRGDETQRARMAVQRKTELLSQQKAKVTSLQQELEQATKKLERLATAEKQAALLQQKAKEHTQQLHHARESYERCHDNNVQLSIHLEKLKDRYAGVVARLKASRAENGNLRTQCAELKKSANIETKERSTDGYGRDSHRSSQVELSAVSAASLTEEARTLKRRVLQKQDVIVSYKAKVAGYEAQLERQRETMLKLAHTNRELQQKQRQRQQQEQEYSSAIHAKLAADLGVKQEQLDGLRASIYDSFEAFVFCQPSLLGTHTKSPTSPFVSPESIVSDEASDDEDKLFAIKRWTDFSVQDLEELKLAGGPQRPRHKREDEGGNHNLVKQKAARAALRDVEGALEANPEDCRAEICELIQCLCY</sequence>
<feature type="region of interest" description="Disordered" evidence="2">
    <location>
        <begin position="954"/>
        <end position="982"/>
    </location>
</feature>
<evidence type="ECO:0000256" key="1">
    <source>
        <dbReference type="SAM" id="Coils"/>
    </source>
</evidence>
<feature type="compositionally biased region" description="Polar residues" evidence="2">
    <location>
        <begin position="1250"/>
        <end position="1269"/>
    </location>
</feature>
<dbReference type="EMBL" id="JAGDFM010000039">
    <property type="protein sequence ID" value="KAG7389846.1"/>
    <property type="molecule type" value="Genomic_DNA"/>
</dbReference>
<feature type="region of interest" description="Disordered" evidence="2">
    <location>
        <begin position="1508"/>
        <end position="1533"/>
    </location>
</feature>
<accession>A0A8T1W947</accession>
<feature type="region of interest" description="Disordered" evidence="2">
    <location>
        <begin position="107"/>
        <end position="149"/>
    </location>
</feature>
<feature type="compositionally biased region" description="Basic and acidic residues" evidence="2">
    <location>
        <begin position="967"/>
        <end position="982"/>
    </location>
</feature>
<evidence type="ECO:0000313" key="3">
    <source>
        <dbReference type="EMBL" id="KAG7389846.1"/>
    </source>
</evidence>
<feature type="coiled-coil region" evidence="1">
    <location>
        <begin position="1103"/>
        <end position="1155"/>
    </location>
</feature>